<organism evidence="2 3">
    <name type="scientific">Fibrella forsythiae</name>
    <dbReference type="NCBI Taxonomy" id="2817061"/>
    <lineage>
        <taxon>Bacteria</taxon>
        <taxon>Pseudomonadati</taxon>
        <taxon>Bacteroidota</taxon>
        <taxon>Cytophagia</taxon>
        <taxon>Cytophagales</taxon>
        <taxon>Spirosomataceae</taxon>
        <taxon>Fibrella</taxon>
    </lineage>
</organism>
<sequence length="142" mass="16585">MQPSIIDFETRIVFDTNVLISTFVFPGFSAKVYDFCVLYADLYTSEWILSELDEKMENKFKYHAERRQRISQAIRERHVVVDPTNRLPTDSVDPDDNNVLRAALFINANLLITNDEKHLLPLKRIGNTEIISPRAFYEQYIA</sequence>
<reference evidence="2 3" key="1">
    <citation type="submission" date="2021-03" db="EMBL/GenBank/DDBJ databases">
        <title>Fibrella sp. HMF5405 genome sequencing and assembly.</title>
        <authorList>
            <person name="Kang H."/>
            <person name="Kim H."/>
            <person name="Bae S."/>
            <person name="Joh K."/>
        </authorList>
    </citation>
    <scope>NUCLEOTIDE SEQUENCE [LARGE SCALE GENOMIC DNA]</scope>
    <source>
        <strain evidence="2 3">HMF5405</strain>
    </source>
</reference>
<dbReference type="NCBIfam" id="TIGR00305">
    <property type="entry name" value="putative toxin-antitoxin system toxin component, PIN family"/>
    <property type="match status" value="1"/>
</dbReference>
<keyword evidence="3" id="KW-1185">Reference proteome</keyword>
<feature type="domain" description="PIN" evidence="1">
    <location>
        <begin position="11"/>
        <end position="116"/>
    </location>
</feature>
<evidence type="ECO:0000313" key="3">
    <source>
        <dbReference type="Proteomes" id="UP000664628"/>
    </source>
</evidence>
<comment type="caution">
    <text evidence="2">The sequence shown here is derived from an EMBL/GenBank/DDBJ whole genome shotgun (WGS) entry which is preliminary data.</text>
</comment>
<dbReference type="RefSeq" id="WP_207331817.1">
    <property type="nucleotide sequence ID" value="NZ_JAFMYW010000009.1"/>
</dbReference>
<dbReference type="InterPro" id="IPR002716">
    <property type="entry name" value="PIN_dom"/>
</dbReference>
<dbReference type="InterPro" id="IPR002850">
    <property type="entry name" value="PIN_toxin-like"/>
</dbReference>
<dbReference type="EMBL" id="JAFMYW010000009">
    <property type="protein sequence ID" value="MBO0951864.1"/>
    <property type="molecule type" value="Genomic_DNA"/>
</dbReference>
<dbReference type="Pfam" id="PF13470">
    <property type="entry name" value="PIN_3"/>
    <property type="match status" value="1"/>
</dbReference>
<dbReference type="PANTHER" id="PTHR34610">
    <property type="entry name" value="SSL7007 PROTEIN"/>
    <property type="match status" value="1"/>
</dbReference>
<name>A0ABS3JPD1_9BACT</name>
<accession>A0ABS3JPD1</accession>
<dbReference type="PANTHER" id="PTHR34610:SF3">
    <property type="entry name" value="SSL7007 PROTEIN"/>
    <property type="match status" value="1"/>
</dbReference>
<proteinExistence type="predicted"/>
<dbReference type="Proteomes" id="UP000664628">
    <property type="component" value="Unassembled WGS sequence"/>
</dbReference>
<evidence type="ECO:0000259" key="1">
    <source>
        <dbReference type="Pfam" id="PF13470"/>
    </source>
</evidence>
<dbReference type="Gene3D" id="3.40.50.1010">
    <property type="entry name" value="5'-nuclease"/>
    <property type="match status" value="1"/>
</dbReference>
<dbReference type="SUPFAM" id="SSF88723">
    <property type="entry name" value="PIN domain-like"/>
    <property type="match status" value="1"/>
</dbReference>
<gene>
    <name evidence="2" type="ORF">J2I46_24990</name>
</gene>
<dbReference type="InterPro" id="IPR029060">
    <property type="entry name" value="PIN-like_dom_sf"/>
</dbReference>
<evidence type="ECO:0000313" key="2">
    <source>
        <dbReference type="EMBL" id="MBO0951864.1"/>
    </source>
</evidence>
<protein>
    <submittedName>
        <fullName evidence="2">Toxin-antitoxin system toxin component, PIN family</fullName>
    </submittedName>
</protein>